<dbReference type="AlphaFoldDB" id="A0A0P1G203"/>
<dbReference type="PANTHER" id="PTHR33908">
    <property type="entry name" value="MANNOSYLTRANSFERASE YKCB-RELATED"/>
    <property type="match status" value="1"/>
</dbReference>
<feature type="transmembrane region" description="Helical" evidence="8">
    <location>
        <begin position="331"/>
        <end position="349"/>
    </location>
</feature>
<dbReference type="PANTHER" id="PTHR33908:SF3">
    <property type="entry name" value="UNDECAPRENYL PHOSPHATE-ALPHA-4-AMINO-4-DEOXY-L-ARABINOSE ARABINOSYL TRANSFERASE"/>
    <property type="match status" value="1"/>
</dbReference>
<comment type="subcellular location">
    <subcellularLocation>
        <location evidence="1">Cell membrane</location>
        <topology evidence="1">Multi-pass membrane protein</topology>
    </subcellularLocation>
</comment>
<feature type="transmembrane region" description="Helical" evidence="8">
    <location>
        <begin position="275"/>
        <end position="299"/>
    </location>
</feature>
<dbReference type="InterPro" id="IPR050297">
    <property type="entry name" value="LipidA_mod_glycosyltrf_83"/>
</dbReference>
<keyword evidence="6 8" id="KW-1133">Transmembrane helix</keyword>
<evidence type="ECO:0000256" key="3">
    <source>
        <dbReference type="ARBA" id="ARBA00022676"/>
    </source>
</evidence>
<evidence type="ECO:0000259" key="9">
    <source>
        <dbReference type="Pfam" id="PF13231"/>
    </source>
</evidence>
<feature type="domain" description="Glycosyltransferase RgtA/B/C/D-like" evidence="9">
    <location>
        <begin position="73"/>
        <end position="238"/>
    </location>
</feature>
<dbReference type="GO" id="GO:0005886">
    <property type="term" value="C:plasma membrane"/>
    <property type="evidence" value="ECO:0007669"/>
    <property type="project" value="UniProtKB-SubCell"/>
</dbReference>
<feature type="transmembrane region" description="Helical" evidence="8">
    <location>
        <begin position="152"/>
        <end position="170"/>
    </location>
</feature>
<keyword evidence="3 10" id="KW-0328">Glycosyltransferase</keyword>
<feature type="transmembrane region" description="Helical" evidence="8">
    <location>
        <begin position="182"/>
        <end position="208"/>
    </location>
</feature>
<keyword evidence="7 8" id="KW-0472">Membrane</keyword>
<feature type="transmembrane region" description="Helical" evidence="8">
    <location>
        <begin position="391"/>
        <end position="408"/>
    </location>
</feature>
<evidence type="ECO:0000256" key="8">
    <source>
        <dbReference type="SAM" id="Phobius"/>
    </source>
</evidence>
<evidence type="ECO:0000313" key="11">
    <source>
        <dbReference type="Proteomes" id="UP000052022"/>
    </source>
</evidence>
<feature type="transmembrane region" description="Helical" evidence="8">
    <location>
        <begin position="306"/>
        <end position="325"/>
    </location>
</feature>
<keyword evidence="5 8" id="KW-0812">Transmembrane</keyword>
<evidence type="ECO:0000256" key="6">
    <source>
        <dbReference type="ARBA" id="ARBA00022989"/>
    </source>
</evidence>
<dbReference type="GO" id="GO:0010041">
    <property type="term" value="P:response to iron(III) ion"/>
    <property type="evidence" value="ECO:0007669"/>
    <property type="project" value="TreeGrafter"/>
</dbReference>
<dbReference type="GO" id="GO:0103015">
    <property type="term" value="F:4-amino-4-deoxy-L-arabinose transferase activity"/>
    <property type="evidence" value="ECO:0007669"/>
    <property type="project" value="UniProtKB-EC"/>
</dbReference>
<organism evidence="10 11">
    <name type="scientific">Tritonibacter multivorans</name>
    <dbReference type="NCBI Taxonomy" id="928856"/>
    <lineage>
        <taxon>Bacteria</taxon>
        <taxon>Pseudomonadati</taxon>
        <taxon>Pseudomonadota</taxon>
        <taxon>Alphaproteobacteria</taxon>
        <taxon>Rhodobacterales</taxon>
        <taxon>Paracoccaceae</taxon>
        <taxon>Tritonibacter</taxon>
    </lineage>
</organism>
<dbReference type="RefSeq" id="WP_058288608.1">
    <property type="nucleotide sequence ID" value="NZ_CYSD01000012.1"/>
</dbReference>
<feature type="transmembrane region" description="Helical" evidence="8">
    <location>
        <begin position="17"/>
        <end position="38"/>
    </location>
</feature>
<reference evidence="10 11" key="1">
    <citation type="submission" date="2015-09" db="EMBL/GenBank/DDBJ databases">
        <authorList>
            <consortium name="Swine Surveillance"/>
        </authorList>
    </citation>
    <scope>NUCLEOTIDE SEQUENCE [LARGE SCALE GENOMIC DNA]</scope>
    <source>
        <strain evidence="10 11">CECT 7557</strain>
    </source>
</reference>
<proteinExistence type="predicted"/>
<dbReference type="GO" id="GO:0009103">
    <property type="term" value="P:lipopolysaccharide biosynthetic process"/>
    <property type="evidence" value="ECO:0007669"/>
    <property type="project" value="TreeGrafter"/>
</dbReference>
<dbReference type="Pfam" id="PF13231">
    <property type="entry name" value="PMT_2"/>
    <property type="match status" value="1"/>
</dbReference>
<dbReference type="EC" id="2.4.2.43" evidence="10"/>
<dbReference type="Proteomes" id="UP000052022">
    <property type="component" value="Unassembled WGS sequence"/>
</dbReference>
<evidence type="ECO:0000313" key="10">
    <source>
        <dbReference type="EMBL" id="CUH75613.1"/>
    </source>
</evidence>
<dbReference type="EMBL" id="CYSD01000012">
    <property type="protein sequence ID" value="CUH75613.1"/>
    <property type="molecule type" value="Genomic_DNA"/>
</dbReference>
<dbReference type="InterPro" id="IPR038731">
    <property type="entry name" value="RgtA/B/C-like"/>
</dbReference>
<name>A0A0P1G203_9RHOB</name>
<keyword evidence="11" id="KW-1185">Reference proteome</keyword>
<evidence type="ECO:0000256" key="4">
    <source>
        <dbReference type="ARBA" id="ARBA00022679"/>
    </source>
</evidence>
<feature type="transmembrane region" description="Helical" evidence="8">
    <location>
        <begin position="124"/>
        <end position="143"/>
    </location>
</feature>
<evidence type="ECO:0000256" key="7">
    <source>
        <dbReference type="ARBA" id="ARBA00023136"/>
    </source>
</evidence>
<evidence type="ECO:0000256" key="5">
    <source>
        <dbReference type="ARBA" id="ARBA00022692"/>
    </source>
</evidence>
<evidence type="ECO:0000256" key="2">
    <source>
        <dbReference type="ARBA" id="ARBA00022475"/>
    </source>
</evidence>
<gene>
    <name evidence="10" type="primary">arnT</name>
    <name evidence="10" type="ORF">TRM7557_00475</name>
</gene>
<accession>A0A0P1G203</accession>
<sequence>MQKFDALLTRLSNGPRAWVMLFLVLLTLLMSLPGFFDLPPIDRDETRFSQASRQMVETGDFIDIRLGEGTRYKKPIGIYWLQSASLSLLGPEHLHDIWAYRLPSALSAVVAVLLTYLITLTLMGAPQALGAAVMLASCFVFGAETRLAKTDMTLLATILACQYVLARLWLDRMLRAGLAYGFWAALAVSVLIKGPIGLLVVGSTALVLCAQQRSLRWLAPLRAGRGMLLLLALVLPWYIAITIKSDGAFWVESLGKDLLAKIGEGQESHGAPPGFYLGLVWVTFWPASILLPFGIWFAFRQWRAPEVIFCLAWIIPTWLLFEFTATKLIHYVLPTYPALAALCAAGWMARPKAPLHWTMKTCVAALLVLGTVFPVASVWFGHQMGVSPTRYWIFGVALSLAGAVLMWRTIGRGRVLAPVLALALLSLGMTSSLWSHLARAPALWPSVALSQKIRSADLCTAPLVLSVGYQEESLMLLSPHPVTFDHNAASAVERLSRADCALVFVDAPKRAAFDNAATEIGRDLTPVGQVTGFAIGGGDEVALTLYEMR</sequence>
<feature type="transmembrane region" description="Helical" evidence="8">
    <location>
        <begin position="361"/>
        <end position="379"/>
    </location>
</feature>
<dbReference type="OrthoDB" id="9810951at2"/>
<protein>
    <submittedName>
        <fullName evidence="10">Undecaprenyl phosphate-alpha-4-amino-4-deoxy-L-arabinose arabinosyl transferase</fullName>
        <ecNumber evidence="10">2.4.2.43</ecNumber>
    </submittedName>
</protein>
<evidence type="ECO:0000256" key="1">
    <source>
        <dbReference type="ARBA" id="ARBA00004651"/>
    </source>
</evidence>
<keyword evidence="4 10" id="KW-0808">Transferase</keyword>
<feature type="transmembrane region" description="Helical" evidence="8">
    <location>
        <begin position="415"/>
        <end position="434"/>
    </location>
</feature>
<feature type="transmembrane region" description="Helical" evidence="8">
    <location>
        <begin position="228"/>
        <end position="251"/>
    </location>
</feature>
<dbReference type="STRING" id="928856.SAMN04488049_103310"/>
<keyword evidence="2" id="KW-1003">Cell membrane</keyword>